<dbReference type="InterPro" id="IPR056435">
    <property type="entry name" value="DPOD/Z_N"/>
</dbReference>
<evidence type="ECO:0000259" key="3">
    <source>
        <dbReference type="Pfam" id="PF24065"/>
    </source>
</evidence>
<organism evidence="4 5">
    <name type="scientific">Nematostella vectensis</name>
    <name type="common">Starlet sea anemone</name>
    <dbReference type="NCBI Taxonomy" id="45351"/>
    <lineage>
        <taxon>Eukaryota</taxon>
        <taxon>Metazoa</taxon>
        <taxon>Cnidaria</taxon>
        <taxon>Anthozoa</taxon>
        <taxon>Hexacorallia</taxon>
        <taxon>Actiniaria</taxon>
        <taxon>Edwardsiidae</taxon>
        <taxon>Nematostella</taxon>
    </lineage>
</organism>
<dbReference type="GO" id="GO:0006281">
    <property type="term" value="P:DNA repair"/>
    <property type="evidence" value="ECO:0007669"/>
    <property type="project" value="InterPro"/>
</dbReference>
<dbReference type="GO" id="GO:0016035">
    <property type="term" value="C:zeta DNA polymerase complex"/>
    <property type="evidence" value="ECO:0007669"/>
    <property type="project" value="InterPro"/>
</dbReference>
<keyword evidence="5" id="KW-1185">Reference proteome</keyword>
<evidence type="ECO:0000313" key="4">
    <source>
        <dbReference type="EMBL" id="EDO42057.1"/>
    </source>
</evidence>
<dbReference type="PANTHER" id="PTHR45812">
    <property type="entry name" value="DNA POLYMERASE ZETA CATALYTIC SUBUNIT"/>
    <property type="match status" value="1"/>
</dbReference>
<evidence type="ECO:0000313" key="5">
    <source>
        <dbReference type="Proteomes" id="UP000001593"/>
    </source>
</evidence>
<name>A7S2K2_NEMVE</name>
<dbReference type="Pfam" id="PF24055">
    <property type="entry name" value="POL3_N"/>
    <property type="match status" value="1"/>
</dbReference>
<dbReference type="Pfam" id="PF24065">
    <property type="entry name" value="REV3_N"/>
    <property type="match status" value="1"/>
</dbReference>
<dbReference type="Proteomes" id="UP000001593">
    <property type="component" value="Unassembled WGS sequence"/>
</dbReference>
<dbReference type="InterPro" id="IPR056447">
    <property type="entry name" value="REV3_N"/>
</dbReference>
<dbReference type="InterPro" id="IPR012337">
    <property type="entry name" value="RNaseH-like_sf"/>
</dbReference>
<evidence type="ECO:0008006" key="6">
    <source>
        <dbReference type="Google" id="ProtNLM"/>
    </source>
</evidence>
<dbReference type="FunFam" id="3.30.342.10:FF:000002">
    <property type="entry name" value="DNA polymerase zeta catalytic subunit isoform X1"/>
    <property type="match status" value="1"/>
</dbReference>
<dbReference type="AlphaFoldDB" id="A7S2K2"/>
<dbReference type="OMA" id="NEDSEYF"/>
<dbReference type="GO" id="GO:0019985">
    <property type="term" value="P:translesion synthesis"/>
    <property type="evidence" value="ECO:0007669"/>
    <property type="project" value="InterPro"/>
</dbReference>
<dbReference type="PANTHER" id="PTHR45812:SF1">
    <property type="entry name" value="DNA POLYMERASE ZETA CATALYTIC SUBUNIT"/>
    <property type="match status" value="1"/>
</dbReference>
<feature type="domain" description="DNA polymerase zeta catalytic subunit N-terminal" evidence="3">
    <location>
        <begin position="1"/>
        <end position="55"/>
    </location>
</feature>
<gene>
    <name evidence="4" type="ORF">NEMVEDRAFT_v1g102068</name>
</gene>
<dbReference type="InParanoid" id="A7S2K2"/>
<accession>A7S2K2</accession>
<dbReference type="PhylomeDB" id="A7S2K2"/>
<feature type="domain" description="DNA polymerase delta/zeta catalytic subunit N-terminal" evidence="2">
    <location>
        <begin position="56"/>
        <end position="132"/>
    </location>
</feature>
<dbReference type="STRING" id="45351.A7S2K2"/>
<dbReference type="HOGENOM" id="CLU_068331_0_0_1"/>
<reference evidence="4 5" key="1">
    <citation type="journal article" date="2007" name="Science">
        <title>Sea anemone genome reveals ancestral eumetazoan gene repertoire and genomic organization.</title>
        <authorList>
            <person name="Putnam N.H."/>
            <person name="Srivastava M."/>
            <person name="Hellsten U."/>
            <person name="Dirks B."/>
            <person name="Chapman J."/>
            <person name="Salamov A."/>
            <person name="Terry A."/>
            <person name="Shapiro H."/>
            <person name="Lindquist E."/>
            <person name="Kapitonov V.V."/>
            <person name="Jurka J."/>
            <person name="Genikhovich G."/>
            <person name="Grigoriev I.V."/>
            <person name="Lucas S.M."/>
            <person name="Steele R.E."/>
            <person name="Finnerty J.R."/>
            <person name="Technau U."/>
            <person name="Martindale M.Q."/>
            <person name="Rokhsar D.S."/>
        </authorList>
    </citation>
    <scope>NUCLEOTIDE SEQUENCE [LARGE SCALE GENOMIC DNA]</scope>
    <source>
        <strain evidence="5">CH2 X CH6</strain>
    </source>
</reference>
<dbReference type="InterPro" id="IPR030559">
    <property type="entry name" value="PolZ_Rev3"/>
</dbReference>
<protein>
    <recommendedName>
        <fullName evidence="6">DNA polymerase zeta catalytic subunit</fullName>
    </recommendedName>
</protein>
<dbReference type="SUPFAM" id="SSF53098">
    <property type="entry name" value="Ribonuclease H-like"/>
    <property type="match status" value="1"/>
</dbReference>
<evidence type="ECO:0000256" key="1">
    <source>
        <dbReference type="ARBA" id="ARBA00049244"/>
    </source>
</evidence>
<dbReference type="GO" id="GO:0003887">
    <property type="term" value="F:DNA-directed DNA polymerase activity"/>
    <property type="evidence" value="ECO:0007669"/>
    <property type="project" value="UniProtKB-EC"/>
</dbReference>
<dbReference type="Gene3D" id="3.30.342.10">
    <property type="entry name" value="DNA Polymerase, chain B, domain 1"/>
    <property type="match status" value="1"/>
</dbReference>
<dbReference type="EMBL" id="DS469569">
    <property type="protein sequence ID" value="EDO42057.1"/>
    <property type="molecule type" value="Genomic_DNA"/>
</dbReference>
<sequence>MFSVRIVNADFYTAAPIPGLDLTYSSFRESKIQKVPLVRIFGATKQGQKTCAHVHGAFPYIYVPYDGTEPRDKYLRQFATSVDFAVHVSLGRASSSTHHVYDISIIKGRPFYGYHEEETEFIKISFYNPFLVNRVVELLQSGAIMNKTFQPHEAHIPYLLQFFMDYNLYGMNFLNASSVKFRFPVRQLPGWYIRAQKILFLANIGSNPGLTTIWEDERERRKASQDGTPLELPPSQDRGYLPDHEAELHYKAKLRQILQEHELLL</sequence>
<proteinExistence type="predicted"/>
<dbReference type="eggNOG" id="KOG0968">
    <property type="taxonomic scope" value="Eukaryota"/>
</dbReference>
<comment type="catalytic activity">
    <reaction evidence="1">
        <text>DNA(n) + a 2'-deoxyribonucleoside 5'-triphosphate = DNA(n+1) + diphosphate</text>
        <dbReference type="Rhea" id="RHEA:22508"/>
        <dbReference type="Rhea" id="RHEA-COMP:17339"/>
        <dbReference type="Rhea" id="RHEA-COMP:17340"/>
        <dbReference type="ChEBI" id="CHEBI:33019"/>
        <dbReference type="ChEBI" id="CHEBI:61560"/>
        <dbReference type="ChEBI" id="CHEBI:173112"/>
        <dbReference type="EC" id="2.7.7.7"/>
    </reaction>
</comment>
<evidence type="ECO:0000259" key="2">
    <source>
        <dbReference type="Pfam" id="PF24055"/>
    </source>
</evidence>